<dbReference type="EMBL" id="CAJVPY010018892">
    <property type="protein sequence ID" value="CAG8769118.1"/>
    <property type="molecule type" value="Genomic_DNA"/>
</dbReference>
<proteinExistence type="predicted"/>
<organism evidence="1 2">
    <name type="scientific">Dentiscutata erythropus</name>
    <dbReference type="NCBI Taxonomy" id="1348616"/>
    <lineage>
        <taxon>Eukaryota</taxon>
        <taxon>Fungi</taxon>
        <taxon>Fungi incertae sedis</taxon>
        <taxon>Mucoromycota</taxon>
        <taxon>Glomeromycotina</taxon>
        <taxon>Glomeromycetes</taxon>
        <taxon>Diversisporales</taxon>
        <taxon>Gigasporaceae</taxon>
        <taxon>Dentiscutata</taxon>
    </lineage>
</organism>
<dbReference type="AlphaFoldDB" id="A0A9N9J7A6"/>
<feature type="non-terminal residue" evidence="1">
    <location>
        <position position="1"/>
    </location>
</feature>
<gene>
    <name evidence="1" type="ORF">DERYTH_LOCUS18517</name>
</gene>
<evidence type="ECO:0000313" key="1">
    <source>
        <dbReference type="EMBL" id="CAG8769118.1"/>
    </source>
</evidence>
<reference evidence="1" key="1">
    <citation type="submission" date="2021-06" db="EMBL/GenBank/DDBJ databases">
        <authorList>
            <person name="Kallberg Y."/>
            <person name="Tangrot J."/>
            <person name="Rosling A."/>
        </authorList>
    </citation>
    <scope>NUCLEOTIDE SEQUENCE</scope>
    <source>
        <strain evidence="1">MA453B</strain>
    </source>
</reference>
<feature type="non-terminal residue" evidence="1">
    <location>
        <position position="53"/>
    </location>
</feature>
<protein>
    <submittedName>
        <fullName evidence="1">28203_t:CDS:1</fullName>
    </submittedName>
</protein>
<dbReference type="Proteomes" id="UP000789405">
    <property type="component" value="Unassembled WGS sequence"/>
</dbReference>
<accession>A0A9N9J7A6</accession>
<name>A0A9N9J7A6_9GLOM</name>
<keyword evidence="2" id="KW-1185">Reference proteome</keyword>
<evidence type="ECO:0000313" key="2">
    <source>
        <dbReference type="Proteomes" id="UP000789405"/>
    </source>
</evidence>
<sequence length="53" mass="5935">MVHYSTTATLVSLNLTELSLESSSLNQSNAHSYLRNLVNQFHPTTTIQSDVRN</sequence>
<comment type="caution">
    <text evidence="1">The sequence shown here is derived from an EMBL/GenBank/DDBJ whole genome shotgun (WGS) entry which is preliminary data.</text>
</comment>